<dbReference type="PANTHER" id="PTHR42991:SF1">
    <property type="entry name" value="ALDEHYDE DEHYDROGENASE"/>
    <property type="match status" value="1"/>
</dbReference>
<evidence type="ECO:0000313" key="5">
    <source>
        <dbReference type="Proteomes" id="UP000008645"/>
    </source>
</evidence>
<dbReference type="GO" id="GO:0008911">
    <property type="term" value="F:lactaldehyde dehydrogenase (NAD+) activity"/>
    <property type="evidence" value="ECO:0007669"/>
    <property type="project" value="TreeGrafter"/>
</dbReference>
<dbReference type="Proteomes" id="UP000008645">
    <property type="component" value="Chromosome"/>
</dbReference>
<dbReference type="OrthoDB" id="9762913at2"/>
<dbReference type="GO" id="GO:0008886">
    <property type="term" value="F:glyceraldehyde-3-phosphate dehydrogenase (NADP+) (non-phosphorylating) activity"/>
    <property type="evidence" value="ECO:0007669"/>
    <property type="project" value="UniProtKB-EC"/>
</dbReference>
<evidence type="ECO:0000256" key="2">
    <source>
        <dbReference type="ARBA" id="ARBA00023002"/>
    </source>
</evidence>
<dbReference type="InterPro" id="IPR051020">
    <property type="entry name" value="ALDH-related_metabolic_enz"/>
</dbReference>
<dbReference type="Gene3D" id="3.40.309.10">
    <property type="entry name" value="Aldehyde Dehydrogenase, Chain A, domain 2"/>
    <property type="match status" value="1"/>
</dbReference>
<dbReference type="AlphaFoldDB" id="F0V2P5"/>
<dbReference type="EC" id="1.2.1.9" evidence="4"/>
<sequence>MSQLMYKIGSFIDGELVAPEELQKIEVFSPLTQECIGVIPLLDRERTRQIFKSSKEAFKKWSQLDYDTREKFLFLFSSKLQENSRELSQVISLESGKSKEDSLDEIKRSCEYISETIHFFNAIMRNPREYNSEKYPLLSEELQALYFRVPLGVILSITPFNYPLNTMITKIVPALLMGNSVIQKSSINGSLTGYLVSKIFNELSIDGYLVTPGVLNYYTGRGSTLESFIREEKPEISALSFTGSSDAGFSIASALPGIPQALELSALNTALVLDDAELSTSVSEILKGTLKYSGQRCTSIKLVFVPKHLEKEFKSILIRELSSFKLDNVPIINKASLRKIEEAYKDALSKGAHLITAPINWGEQTSLVIPPLVFFDVKQDMLVSHKEIFGPILSVISYTDLEEAISQINNLGYGLQASIFSKDIKVAGEIALKIDVGRVNLNLAPARSPDLLPFPSSRKSGNSEQGIINSLYFFSKFRGIVFKESKEEIKD</sequence>
<evidence type="ECO:0000259" key="3">
    <source>
        <dbReference type="Pfam" id="PF00171"/>
    </source>
</evidence>
<reference evidence="4 5" key="1">
    <citation type="journal article" date="2011" name="J. Bacteriol.">
        <title>Complete genome sequence of the hemotrophic Mycoplasma suis strain KI3806.</title>
        <authorList>
            <person name="Oehlerking J."/>
            <person name="Kube M."/>
            <person name="Felder K.M."/>
            <person name="Matter D."/>
            <person name="Wittenbrink M.M."/>
            <person name="Schwarzenbach S."/>
            <person name="Kramer M.M."/>
            <person name="Hoelzle K."/>
            <person name="Hoelzle L.E."/>
        </authorList>
    </citation>
    <scope>NUCLEOTIDE SEQUENCE [LARGE SCALE GENOMIC DNA]</scope>
    <source>
        <strain evidence="5">KI_3806</strain>
    </source>
</reference>
<comment type="similarity">
    <text evidence="1">Belongs to the aldehyde dehydrogenase family.</text>
</comment>
<name>F0V2P5_MYCS3</name>
<dbReference type="PANTHER" id="PTHR42991">
    <property type="entry name" value="ALDEHYDE DEHYDROGENASE"/>
    <property type="match status" value="1"/>
</dbReference>
<dbReference type="KEGG" id="msk:MSUIS_00240"/>
<evidence type="ECO:0000256" key="1">
    <source>
        <dbReference type="ARBA" id="ARBA00009986"/>
    </source>
</evidence>
<proteinExistence type="inferred from homology"/>
<feature type="domain" description="Aldehyde dehydrogenase" evidence="3">
    <location>
        <begin position="19"/>
        <end position="477"/>
    </location>
</feature>
<gene>
    <name evidence="4" type="primary">gapN</name>
    <name evidence="4" type="ORF">MSUIS_00240</name>
</gene>
<dbReference type="InterPro" id="IPR016162">
    <property type="entry name" value="Ald_DH_N"/>
</dbReference>
<dbReference type="EMBL" id="FQ790233">
    <property type="protein sequence ID" value="CBZ40117.1"/>
    <property type="molecule type" value="Genomic_DNA"/>
</dbReference>
<dbReference type="InterPro" id="IPR016163">
    <property type="entry name" value="Ald_DH_C"/>
</dbReference>
<dbReference type="SUPFAM" id="SSF53720">
    <property type="entry name" value="ALDH-like"/>
    <property type="match status" value="1"/>
</dbReference>
<dbReference type="RefSeq" id="WP_013608730.1">
    <property type="nucleotide sequence ID" value="NC_015153.1"/>
</dbReference>
<dbReference type="InterPro" id="IPR015590">
    <property type="entry name" value="Aldehyde_DH_dom"/>
</dbReference>
<dbReference type="Gene3D" id="3.40.605.10">
    <property type="entry name" value="Aldehyde Dehydrogenase, Chain A, domain 1"/>
    <property type="match status" value="1"/>
</dbReference>
<protein>
    <submittedName>
        <fullName evidence="4">NADP-dependent glyceraldehyde-3-phosphate dehydrogenase</fullName>
        <ecNumber evidence="4">1.2.1.9</ecNumber>
    </submittedName>
</protein>
<dbReference type="Pfam" id="PF00171">
    <property type="entry name" value="Aldedh"/>
    <property type="match status" value="1"/>
</dbReference>
<dbReference type="InterPro" id="IPR016161">
    <property type="entry name" value="Ald_DH/histidinol_DH"/>
</dbReference>
<accession>F0V2P5</accession>
<organism evidence="4 5">
    <name type="scientific">Mycoplasma suis (strain KI_3806)</name>
    <dbReference type="NCBI Taxonomy" id="708248"/>
    <lineage>
        <taxon>Bacteria</taxon>
        <taxon>Bacillati</taxon>
        <taxon>Mycoplasmatota</taxon>
        <taxon>Mollicutes</taxon>
        <taxon>Mycoplasmataceae</taxon>
        <taxon>Mycoplasma</taxon>
    </lineage>
</organism>
<evidence type="ECO:0000313" key="4">
    <source>
        <dbReference type="EMBL" id="CBZ40117.1"/>
    </source>
</evidence>
<dbReference type="HOGENOM" id="CLU_005391_0_0_14"/>
<keyword evidence="2 4" id="KW-0560">Oxidoreductase</keyword>